<keyword evidence="10" id="KW-1185">Reference proteome</keyword>
<dbReference type="Proteomes" id="UP001597205">
    <property type="component" value="Unassembled WGS sequence"/>
</dbReference>
<dbReference type="CDD" id="cd07332">
    <property type="entry name" value="M48C_Oma1_like"/>
    <property type="match status" value="1"/>
</dbReference>
<dbReference type="Pfam" id="PF01435">
    <property type="entry name" value="Peptidase_M48"/>
    <property type="match status" value="1"/>
</dbReference>
<evidence type="ECO:0000256" key="4">
    <source>
        <dbReference type="ARBA" id="ARBA00022833"/>
    </source>
</evidence>
<proteinExistence type="inferred from homology"/>
<keyword evidence="2" id="KW-0479">Metal-binding</keyword>
<organism evidence="9 10">
    <name type="scientific">Sphingobacterium daejeonense</name>
    <dbReference type="NCBI Taxonomy" id="371142"/>
    <lineage>
        <taxon>Bacteria</taxon>
        <taxon>Pseudomonadati</taxon>
        <taxon>Bacteroidota</taxon>
        <taxon>Sphingobacteriia</taxon>
        <taxon>Sphingobacteriales</taxon>
        <taxon>Sphingobacteriaceae</taxon>
        <taxon>Sphingobacterium</taxon>
    </lineage>
</organism>
<dbReference type="PANTHER" id="PTHR22726:SF1">
    <property type="entry name" value="METALLOENDOPEPTIDASE OMA1, MITOCHONDRIAL"/>
    <property type="match status" value="1"/>
</dbReference>
<keyword evidence="4 6" id="KW-0862">Zinc</keyword>
<keyword evidence="7" id="KW-1133">Transmembrane helix</keyword>
<gene>
    <name evidence="9" type="ORF">ACFQ2C_01730</name>
</gene>
<keyword evidence="7" id="KW-0472">Membrane</keyword>
<evidence type="ECO:0000256" key="5">
    <source>
        <dbReference type="ARBA" id="ARBA00023049"/>
    </source>
</evidence>
<feature type="domain" description="Peptidase M48" evidence="8">
    <location>
        <begin position="63"/>
        <end position="227"/>
    </location>
</feature>
<comment type="caution">
    <text evidence="9">The sequence shown here is derived from an EMBL/GenBank/DDBJ whole genome shotgun (WGS) entry which is preliminary data.</text>
</comment>
<accession>A0ABW3RGP2</accession>
<evidence type="ECO:0000259" key="8">
    <source>
        <dbReference type="Pfam" id="PF01435"/>
    </source>
</evidence>
<comment type="cofactor">
    <cofactor evidence="6">
        <name>Zn(2+)</name>
        <dbReference type="ChEBI" id="CHEBI:29105"/>
    </cofactor>
    <text evidence="6">Binds 1 zinc ion per subunit.</text>
</comment>
<keyword evidence="1 6" id="KW-0645">Protease</keyword>
<evidence type="ECO:0000256" key="7">
    <source>
        <dbReference type="SAM" id="Phobius"/>
    </source>
</evidence>
<keyword evidence="5 6" id="KW-0482">Metalloprotease</keyword>
<evidence type="ECO:0000256" key="6">
    <source>
        <dbReference type="RuleBase" id="RU003983"/>
    </source>
</evidence>
<dbReference type="RefSeq" id="WP_380894519.1">
    <property type="nucleotide sequence ID" value="NZ_JBHTKY010000001.1"/>
</dbReference>
<name>A0ABW3RGP2_9SPHI</name>
<reference evidence="10" key="1">
    <citation type="journal article" date="2019" name="Int. J. Syst. Evol. Microbiol.">
        <title>The Global Catalogue of Microorganisms (GCM) 10K type strain sequencing project: providing services to taxonomists for standard genome sequencing and annotation.</title>
        <authorList>
            <consortium name="The Broad Institute Genomics Platform"/>
            <consortium name="The Broad Institute Genome Sequencing Center for Infectious Disease"/>
            <person name="Wu L."/>
            <person name="Ma J."/>
        </authorList>
    </citation>
    <scope>NUCLEOTIDE SEQUENCE [LARGE SCALE GENOMIC DNA]</scope>
    <source>
        <strain evidence="10">CCUG 52468</strain>
    </source>
</reference>
<dbReference type="PANTHER" id="PTHR22726">
    <property type="entry name" value="METALLOENDOPEPTIDASE OMA1"/>
    <property type="match status" value="1"/>
</dbReference>
<feature type="transmembrane region" description="Helical" evidence="7">
    <location>
        <begin position="7"/>
        <end position="26"/>
    </location>
</feature>
<evidence type="ECO:0000256" key="1">
    <source>
        <dbReference type="ARBA" id="ARBA00022670"/>
    </source>
</evidence>
<keyword evidence="3 6" id="KW-0378">Hydrolase</keyword>
<evidence type="ECO:0000256" key="3">
    <source>
        <dbReference type="ARBA" id="ARBA00022801"/>
    </source>
</evidence>
<evidence type="ECO:0000256" key="2">
    <source>
        <dbReference type="ARBA" id="ARBA00022723"/>
    </source>
</evidence>
<keyword evidence="7" id="KW-0812">Transmembrane</keyword>
<comment type="similarity">
    <text evidence="6">Belongs to the peptidase M48 family.</text>
</comment>
<dbReference type="Gene3D" id="3.30.2010.10">
    <property type="entry name" value="Metalloproteases ('zincins'), catalytic domain"/>
    <property type="match status" value="1"/>
</dbReference>
<dbReference type="InterPro" id="IPR001915">
    <property type="entry name" value="Peptidase_M48"/>
</dbReference>
<sequence>MKIFGKLLLLICGISIFYFLLIQVNWKAVFEIEKNHDRLEAKLGKLVLDHVKETYEVIDDEQLNSTLDSIFKPILKENYISDKNYDLYLIKSEEINAFALPDDKIIVTTGLINFLDSSNYLSAILAHEIAHCERNHVMRALITNFGLDLLLSGSGTGEITNFVTGQAYSRKLEKEADELAVDYLEQAKINPHSMAQVMELFDVYLTSDDEVSWISSHPAPADRKKYLLQKINRLNTEDQLYKNPIHTKTWTGFQNKVTALDNEH</sequence>
<dbReference type="InterPro" id="IPR051156">
    <property type="entry name" value="Mito/Outer_Membr_Metalloprot"/>
</dbReference>
<evidence type="ECO:0000313" key="10">
    <source>
        <dbReference type="Proteomes" id="UP001597205"/>
    </source>
</evidence>
<protein>
    <submittedName>
        <fullName evidence="9">M48 family metallopeptidase</fullName>
    </submittedName>
</protein>
<dbReference type="EMBL" id="JBHTKY010000001">
    <property type="protein sequence ID" value="MFD1164319.1"/>
    <property type="molecule type" value="Genomic_DNA"/>
</dbReference>
<evidence type="ECO:0000313" key="9">
    <source>
        <dbReference type="EMBL" id="MFD1164319.1"/>
    </source>
</evidence>